<sequence length="399" mass="43903">MHREWNAYVREDLTIEPVGEGRLQGLTFSVKDVFEVKGNTNTAGNPDWFRTHKPALKHAAAIELLLKQGARLRGTTQTDELMFSLNGENFHYGTPVNPKDPDRIPGGSSSGSAVAVSAGLADFALGTDTGGSVRIPSAYCGIYGIRPTHGLVPVEGVIPLAQSFDTVGWMARDSKTLWDVGSALIESAEAESGEFRQVHFGTDAWDIVQEDCRMILMKWLPYFQQLTGKSAWIDIAPQGLDEWVNTFRTIQGYEIWRAHGEWIQREKPVFGPDIAERFAWASSLGKAEFENKKTVRQRICEYMDTLLGSDGLLVIPTAPGPAPKRGLAGTEIERTRSRVMQLSCVAGLTGMPQVTIPIAGAEGLPIGLSVIAGYRQDRKLLRWIHEKLLKAFPETAAIL</sequence>
<organism evidence="2 3">
    <name type="scientific">Paenibacillus naphthalenovorans</name>
    <dbReference type="NCBI Taxonomy" id="162209"/>
    <lineage>
        <taxon>Bacteria</taxon>
        <taxon>Bacillati</taxon>
        <taxon>Bacillota</taxon>
        <taxon>Bacilli</taxon>
        <taxon>Bacillales</taxon>
        <taxon>Paenibacillaceae</taxon>
        <taxon>Paenibacillus</taxon>
    </lineage>
</organism>
<dbReference type="InterPro" id="IPR020556">
    <property type="entry name" value="Amidase_CS"/>
</dbReference>
<dbReference type="EMBL" id="CP013652">
    <property type="protein sequence ID" value="ALS22562.1"/>
    <property type="molecule type" value="Genomic_DNA"/>
</dbReference>
<reference evidence="2 3" key="2">
    <citation type="journal article" date="2016" name="Genome Announc.">
        <title>Complete Genome Sequences of Two Interactive Moderate Thermophiles, Paenibacillus napthalenovorans 32O-Y and Paenibacillus sp. 32O-W.</title>
        <authorList>
            <person name="Butler R.R.III."/>
            <person name="Wang J."/>
            <person name="Stark B.C."/>
            <person name="Pombert J.F."/>
        </authorList>
    </citation>
    <scope>NUCLEOTIDE SEQUENCE [LARGE SCALE GENOMIC DNA]</scope>
    <source>
        <strain evidence="2 3">32O-Y</strain>
    </source>
</reference>
<dbReference type="Gene3D" id="3.90.1300.10">
    <property type="entry name" value="Amidase signature (AS) domain"/>
    <property type="match status" value="1"/>
</dbReference>
<dbReference type="OrthoDB" id="9811471at2"/>
<dbReference type="PATRIC" id="fig|162209.4.peg.2330"/>
<dbReference type="PROSITE" id="PS00571">
    <property type="entry name" value="AMIDASES"/>
    <property type="match status" value="1"/>
</dbReference>
<dbReference type="PANTHER" id="PTHR46310">
    <property type="entry name" value="AMIDASE 1"/>
    <property type="match status" value="1"/>
</dbReference>
<gene>
    <name evidence="2" type="ORF">IJ22_21880</name>
</gene>
<dbReference type="KEGG" id="pnp:IJ22_21880"/>
<proteinExistence type="predicted"/>
<feature type="domain" description="Amidase" evidence="1">
    <location>
        <begin position="20"/>
        <end position="190"/>
    </location>
</feature>
<evidence type="ECO:0000259" key="1">
    <source>
        <dbReference type="Pfam" id="PF01425"/>
    </source>
</evidence>
<reference evidence="3" key="1">
    <citation type="submission" date="2015-12" db="EMBL/GenBank/DDBJ databases">
        <title>Complete genome sequences of two moderately thermophilic Paenibacillus species.</title>
        <authorList>
            <person name="Butler R.III."/>
            <person name="Wang J."/>
            <person name="Stark B.C."/>
            <person name="Pombert J.-F."/>
        </authorList>
    </citation>
    <scope>NUCLEOTIDE SEQUENCE [LARGE SCALE GENOMIC DNA]</scope>
    <source>
        <strain evidence="3">32O-Y</strain>
    </source>
</reference>
<dbReference type="AlphaFoldDB" id="A0A0U2KZN9"/>
<dbReference type="InterPro" id="IPR036928">
    <property type="entry name" value="AS_sf"/>
</dbReference>
<feature type="domain" description="Amidase" evidence="1">
    <location>
        <begin position="289"/>
        <end position="381"/>
    </location>
</feature>
<dbReference type="InterPro" id="IPR023631">
    <property type="entry name" value="Amidase_dom"/>
</dbReference>
<keyword evidence="3" id="KW-1185">Reference proteome</keyword>
<dbReference type="Pfam" id="PF01425">
    <property type="entry name" value="Amidase"/>
    <property type="match status" value="2"/>
</dbReference>
<dbReference type="Proteomes" id="UP000061660">
    <property type="component" value="Chromosome"/>
</dbReference>
<evidence type="ECO:0000313" key="3">
    <source>
        <dbReference type="Proteomes" id="UP000061660"/>
    </source>
</evidence>
<dbReference type="RefSeq" id="WP_062408787.1">
    <property type="nucleotide sequence ID" value="NZ_CP013652.1"/>
</dbReference>
<evidence type="ECO:0000313" key="2">
    <source>
        <dbReference type="EMBL" id="ALS22562.1"/>
    </source>
</evidence>
<dbReference type="PANTHER" id="PTHR46310:SF7">
    <property type="entry name" value="AMIDASE 1"/>
    <property type="match status" value="1"/>
</dbReference>
<name>A0A0U2KZN9_9BACL</name>
<dbReference type="SUPFAM" id="SSF75304">
    <property type="entry name" value="Amidase signature (AS) enzymes"/>
    <property type="match status" value="1"/>
</dbReference>
<accession>A0A0U2KZN9</accession>
<protein>
    <submittedName>
        <fullName evidence="2">Amidase</fullName>
    </submittedName>
</protein>
<dbReference type="NCBIfam" id="NF006169">
    <property type="entry name" value="PRK08310.1"/>
    <property type="match status" value="1"/>
</dbReference>
<dbReference type="STRING" id="162209.IJ22_21880"/>